<dbReference type="Proteomes" id="UP000886751">
    <property type="component" value="Unassembled WGS sequence"/>
</dbReference>
<evidence type="ECO:0000256" key="7">
    <source>
        <dbReference type="ARBA" id="ARBA00023016"/>
    </source>
</evidence>
<keyword evidence="2" id="KW-1277">Toxin-antitoxin system</keyword>
<evidence type="ECO:0000256" key="4">
    <source>
        <dbReference type="ARBA" id="ARBA00022759"/>
    </source>
</evidence>
<reference evidence="8" key="1">
    <citation type="journal article" date="2021" name="PeerJ">
        <title>Extensive microbial diversity within the chicken gut microbiome revealed by metagenomics and culture.</title>
        <authorList>
            <person name="Gilroy R."/>
            <person name="Ravi A."/>
            <person name="Getino M."/>
            <person name="Pursley I."/>
            <person name="Horton D.L."/>
            <person name="Alikhan N.F."/>
            <person name="Baker D."/>
            <person name="Gharbi K."/>
            <person name="Hall N."/>
            <person name="Watson M."/>
            <person name="Adriaenssens E.M."/>
            <person name="Foster-Nyarko E."/>
            <person name="Jarju S."/>
            <person name="Secka A."/>
            <person name="Antonio M."/>
            <person name="Oren A."/>
            <person name="Chaudhuri R.R."/>
            <person name="La Ragione R."/>
            <person name="Hildebrand F."/>
            <person name="Pallen M.J."/>
        </authorList>
    </citation>
    <scope>NUCLEOTIDE SEQUENCE</scope>
    <source>
        <strain evidence="8">ChiHecec2B26-7398</strain>
    </source>
</reference>
<evidence type="ECO:0000256" key="5">
    <source>
        <dbReference type="ARBA" id="ARBA00022801"/>
    </source>
</evidence>
<dbReference type="EMBL" id="DXEI01000079">
    <property type="protein sequence ID" value="HIX94856.1"/>
    <property type="molecule type" value="Genomic_DNA"/>
</dbReference>
<dbReference type="InterPro" id="IPR012933">
    <property type="entry name" value="HicA_mRNA_interferase"/>
</dbReference>
<comment type="caution">
    <text evidence="8">The sequence shown here is derived from an EMBL/GenBank/DDBJ whole genome shotgun (WGS) entry which is preliminary data.</text>
</comment>
<gene>
    <name evidence="8" type="ORF">H9846_05310</name>
</gene>
<reference evidence="8" key="2">
    <citation type="submission" date="2021-04" db="EMBL/GenBank/DDBJ databases">
        <authorList>
            <person name="Gilroy R."/>
        </authorList>
    </citation>
    <scope>NUCLEOTIDE SEQUENCE</scope>
    <source>
        <strain evidence="8">ChiHecec2B26-7398</strain>
    </source>
</reference>
<dbReference type="GO" id="GO:0016787">
    <property type="term" value="F:hydrolase activity"/>
    <property type="evidence" value="ECO:0007669"/>
    <property type="project" value="UniProtKB-KW"/>
</dbReference>
<evidence type="ECO:0000256" key="2">
    <source>
        <dbReference type="ARBA" id="ARBA00022649"/>
    </source>
</evidence>
<organism evidence="8 9">
    <name type="scientific">Candidatus Gemmiger excrementipullorum</name>
    <dbReference type="NCBI Taxonomy" id="2838610"/>
    <lineage>
        <taxon>Bacteria</taxon>
        <taxon>Bacillati</taxon>
        <taxon>Bacillota</taxon>
        <taxon>Clostridia</taxon>
        <taxon>Eubacteriales</taxon>
        <taxon>Gemmiger</taxon>
    </lineage>
</organism>
<keyword evidence="4" id="KW-0255">Endonuclease</keyword>
<keyword evidence="3" id="KW-0540">Nuclease</keyword>
<evidence type="ECO:0000313" key="9">
    <source>
        <dbReference type="Proteomes" id="UP000886751"/>
    </source>
</evidence>
<dbReference type="AlphaFoldDB" id="A0A9D1Y0U8"/>
<dbReference type="Gene3D" id="3.30.920.30">
    <property type="entry name" value="Hypothetical protein"/>
    <property type="match status" value="1"/>
</dbReference>
<dbReference type="GO" id="GO:0004519">
    <property type="term" value="F:endonuclease activity"/>
    <property type="evidence" value="ECO:0007669"/>
    <property type="project" value="UniProtKB-KW"/>
</dbReference>
<proteinExistence type="inferred from homology"/>
<dbReference type="Pfam" id="PF07927">
    <property type="entry name" value="HicA_toxin"/>
    <property type="match status" value="1"/>
</dbReference>
<evidence type="ECO:0000256" key="1">
    <source>
        <dbReference type="ARBA" id="ARBA00006620"/>
    </source>
</evidence>
<dbReference type="SUPFAM" id="SSF54786">
    <property type="entry name" value="YcfA/nrd intein domain"/>
    <property type="match status" value="1"/>
</dbReference>
<keyword evidence="6" id="KW-0694">RNA-binding</keyword>
<dbReference type="InterPro" id="IPR038570">
    <property type="entry name" value="HicA_sf"/>
</dbReference>
<dbReference type="GO" id="GO:0003729">
    <property type="term" value="F:mRNA binding"/>
    <property type="evidence" value="ECO:0007669"/>
    <property type="project" value="InterPro"/>
</dbReference>
<comment type="similarity">
    <text evidence="1">Belongs to the HicA mRNA interferase family.</text>
</comment>
<keyword evidence="5" id="KW-0378">Hydrolase</keyword>
<sequence>MKQKDLLRLLERNGWWKAREGANHMVYTNGKESEMIPPHKELNELLAKAIIKRRNLK</sequence>
<evidence type="ECO:0000256" key="6">
    <source>
        <dbReference type="ARBA" id="ARBA00022884"/>
    </source>
</evidence>
<name>A0A9D1Y0U8_9FIRM</name>
<evidence type="ECO:0000256" key="3">
    <source>
        <dbReference type="ARBA" id="ARBA00022722"/>
    </source>
</evidence>
<accession>A0A9D1Y0U8</accession>
<evidence type="ECO:0000313" key="8">
    <source>
        <dbReference type="EMBL" id="HIX94856.1"/>
    </source>
</evidence>
<protein>
    <submittedName>
        <fullName evidence="8">Type II toxin-antitoxin system HicA family toxin</fullName>
    </submittedName>
</protein>
<keyword evidence="7" id="KW-0346">Stress response</keyword>